<evidence type="ECO:0008006" key="3">
    <source>
        <dbReference type="Google" id="ProtNLM"/>
    </source>
</evidence>
<accession>A0A484CY72</accession>
<dbReference type="PANTHER" id="PTHR31025:SF25">
    <property type="entry name" value="ZINC FINGER (C2H2)-60"/>
    <property type="match status" value="1"/>
</dbReference>
<comment type="caution">
    <text evidence="1">The sequence shown here is derived from an EMBL/GenBank/DDBJ whole genome shotgun (WGS) entry which is preliminary data.</text>
</comment>
<protein>
    <recommendedName>
        <fullName evidence="3">PB1 domain-containing protein</fullName>
    </recommendedName>
</protein>
<dbReference type="EMBL" id="SCKG01000010">
    <property type="protein sequence ID" value="TDH07871.1"/>
    <property type="molecule type" value="Genomic_DNA"/>
</dbReference>
<dbReference type="AlphaFoldDB" id="A0A484CY72"/>
<evidence type="ECO:0000313" key="2">
    <source>
        <dbReference type="Proteomes" id="UP000295070"/>
    </source>
</evidence>
<organism evidence="1 2">
    <name type="scientific">Perca flavescens</name>
    <name type="common">American yellow perch</name>
    <name type="synonym">Morone flavescens</name>
    <dbReference type="NCBI Taxonomy" id="8167"/>
    <lineage>
        <taxon>Eukaryota</taxon>
        <taxon>Metazoa</taxon>
        <taxon>Chordata</taxon>
        <taxon>Craniata</taxon>
        <taxon>Vertebrata</taxon>
        <taxon>Euteleostomi</taxon>
        <taxon>Actinopterygii</taxon>
        <taxon>Neopterygii</taxon>
        <taxon>Teleostei</taxon>
        <taxon>Neoteleostei</taxon>
        <taxon>Acanthomorphata</taxon>
        <taxon>Eupercaria</taxon>
        <taxon>Perciformes</taxon>
        <taxon>Percoidei</taxon>
        <taxon>Percidae</taxon>
        <taxon>Percinae</taxon>
        <taxon>Perca</taxon>
    </lineage>
</organism>
<dbReference type="STRING" id="8167.A0A484CY72"/>
<keyword evidence="2" id="KW-1185">Reference proteome</keyword>
<dbReference type="Proteomes" id="UP000295070">
    <property type="component" value="Chromosome 10"/>
</dbReference>
<proteinExistence type="predicted"/>
<sequence length="244" mass="27340">MAGSTPARLKMILGENNIEKLTLPNGIPESLDDLLSTIKTTFGLKGNLRLQYMDRDFGNDFFNLSSTTELQDLGTIKVIHQQTNPPLISDTQSTSSLSLSFESDDSASLASNDTIILSSPESVSSRTQQWPADFAIPQFSYDTELQLEKGNTEYRVSQKMLTVSSRMLSDILKRVAEEIYRYKAYPEEAHFCAAAEALIKKHPCLKEPGSFNGSYGWKQRLKYKMGNYRTQLKLQGCPELCVNS</sequence>
<dbReference type="PANTHER" id="PTHR31025">
    <property type="entry name" value="SI:CH211-196P9.1-RELATED"/>
    <property type="match status" value="1"/>
</dbReference>
<evidence type="ECO:0000313" key="1">
    <source>
        <dbReference type="EMBL" id="TDH07871.1"/>
    </source>
</evidence>
<gene>
    <name evidence="1" type="ORF">EPR50_G00111200</name>
</gene>
<name>A0A484CY72_PERFV</name>
<reference evidence="1 2" key="1">
    <citation type="submission" date="2019-01" db="EMBL/GenBank/DDBJ databases">
        <title>A chromosome-scale genome assembly of the yellow perch, Perca flavescens.</title>
        <authorList>
            <person name="Feron R."/>
            <person name="Morvezen R."/>
            <person name="Bestin A."/>
            <person name="Haffray P."/>
            <person name="Klopp C."/>
            <person name="Zahm M."/>
            <person name="Cabau C."/>
            <person name="Roques C."/>
            <person name="Donnadieu C."/>
            <person name="Bouchez O."/>
            <person name="Christie M."/>
            <person name="Larson W."/>
            <person name="Guiguen Y."/>
        </authorList>
    </citation>
    <scope>NUCLEOTIDE SEQUENCE [LARGE SCALE GENOMIC DNA]</scope>
    <source>
        <strain evidence="1">YP-PL-M2</strain>
        <tissue evidence="1">Blood</tissue>
    </source>
</reference>